<dbReference type="PANTHER" id="PTHR43441">
    <property type="entry name" value="RIBOSOMAL-PROTEIN-SERINE ACETYLTRANSFERASE"/>
    <property type="match status" value="1"/>
</dbReference>
<protein>
    <submittedName>
        <fullName evidence="2">GNAT family acetyltransferase</fullName>
    </submittedName>
</protein>
<dbReference type="GeneID" id="58097792"/>
<evidence type="ECO:0000313" key="3">
    <source>
        <dbReference type="Proteomes" id="UP000034455"/>
    </source>
</evidence>
<reference evidence="2 3" key="1">
    <citation type="submission" date="2015-03" db="EMBL/GenBank/DDBJ databases">
        <title>Genome Assembly of Staphylococcus cohnii subsp. cohnii strain G22B2.</title>
        <authorList>
            <person name="Nair G."/>
            <person name="Kaur G."/>
            <person name="Khatri I."/>
            <person name="Singh N.K."/>
            <person name="Sathyabama S."/>
            <person name="Maurya S.K."/>
            <person name="Subramanian S."/>
            <person name="Agrewala J.N."/>
            <person name="Mayilraj S."/>
        </authorList>
    </citation>
    <scope>NUCLEOTIDE SEQUENCE [LARGE SCALE GENOMIC DNA]</scope>
    <source>
        <strain evidence="2 3">G22B2</strain>
    </source>
</reference>
<dbReference type="PATRIC" id="fig|74704.6.peg.2601"/>
<dbReference type="PANTHER" id="PTHR43441:SF2">
    <property type="entry name" value="FAMILY ACETYLTRANSFERASE, PUTATIVE (AFU_ORTHOLOGUE AFUA_7G00850)-RELATED"/>
    <property type="match status" value="1"/>
</dbReference>
<dbReference type="AlphaFoldDB" id="A0A0M2P159"/>
<name>A0A0M2P159_STACC</name>
<dbReference type="GO" id="GO:0008999">
    <property type="term" value="F:protein-N-terminal-alanine acetyltransferase activity"/>
    <property type="evidence" value="ECO:0007669"/>
    <property type="project" value="TreeGrafter"/>
</dbReference>
<dbReference type="Pfam" id="PF13302">
    <property type="entry name" value="Acetyltransf_3"/>
    <property type="match status" value="1"/>
</dbReference>
<dbReference type="Proteomes" id="UP000034455">
    <property type="component" value="Unassembled WGS sequence"/>
</dbReference>
<dbReference type="EMBL" id="LAKJ01000008">
    <property type="protein sequence ID" value="KKI64549.1"/>
    <property type="molecule type" value="Genomic_DNA"/>
</dbReference>
<dbReference type="InterPro" id="IPR000182">
    <property type="entry name" value="GNAT_dom"/>
</dbReference>
<organism evidence="2 3">
    <name type="scientific">Staphylococcus cohnii subsp. cohnii</name>
    <dbReference type="NCBI Taxonomy" id="74704"/>
    <lineage>
        <taxon>Bacteria</taxon>
        <taxon>Bacillati</taxon>
        <taxon>Bacillota</taxon>
        <taxon>Bacilli</taxon>
        <taxon>Bacillales</taxon>
        <taxon>Staphylococcaceae</taxon>
        <taxon>Staphylococcus</taxon>
        <taxon>Staphylococcus cohnii species complex</taxon>
    </lineage>
</organism>
<dbReference type="SUPFAM" id="SSF55729">
    <property type="entry name" value="Acyl-CoA N-acyltransferases (Nat)"/>
    <property type="match status" value="1"/>
</dbReference>
<sequence>MEYNQFKQPIGKSLINFNQPKAPTVDVLEGKYCRLEKLATQHINPLFNHFKAQDDAPNWTYLPDEQPKSYDDFAAYINNKRQTKDPYFFAIIDRLDNDVVGILSLLRINEQNATIEVGHIHYANKMKQTRIATETHYLLAKYIFDTLGYRRYEWKCDAFNEPSIKAAKRLGFKYEGLFKHHTIYKQRSRDTYWLAMLADEWSQYKSKFENWLNENNFDEFGNQINKLSL</sequence>
<proteinExistence type="predicted"/>
<dbReference type="RefSeq" id="WP_019467766.1">
    <property type="nucleotide sequence ID" value="NZ_BKAS01000004.1"/>
</dbReference>
<evidence type="ECO:0000313" key="2">
    <source>
        <dbReference type="EMBL" id="KKI64549.1"/>
    </source>
</evidence>
<dbReference type="GO" id="GO:1990189">
    <property type="term" value="F:protein N-terminal-serine acetyltransferase activity"/>
    <property type="evidence" value="ECO:0007669"/>
    <property type="project" value="TreeGrafter"/>
</dbReference>
<accession>A0A0M2P159</accession>
<dbReference type="InterPro" id="IPR016181">
    <property type="entry name" value="Acyl_CoA_acyltransferase"/>
</dbReference>
<dbReference type="Gene3D" id="3.40.630.30">
    <property type="match status" value="1"/>
</dbReference>
<feature type="domain" description="N-acetyltransferase" evidence="1">
    <location>
        <begin position="45"/>
        <end position="199"/>
    </location>
</feature>
<dbReference type="FunFam" id="3.40.630.30:FF:000047">
    <property type="entry name" value="Acetyltransferase, GNAT family"/>
    <property type="match status" value="1"/>
</dbReference>
<gene>
    <name evidence="2" type="ORF">UF66_2501</name>
</gene>
<evidence type="ECO:0000259" key="1">
    <source>
        <dbReference type="PROSITE" id="PS51186"/>
    </source>
</evidence>
<dbReference type="PROSITE" id="PS51186">
    <property type="entry name" value="GNAT"/>
    <property type="match status" value="1"/>
</dbReference>
<dbReference type="InterPro" id="IPR051908">
    <property type="entry name" value="Ribosomal_N-acetyltransferase"/>
</dbReference>
<comment type="caution">
    <text evidence="2">The sequence shown here is derived from an EMBL/GenBank/DDBJ whole genome shotgun (WGS) entry which is preliminary data.</text>
</comment>
<keyword evidence="2" id="KW-0808">Transferase</keyword>